<evidence type="ECO:0000313" key="2">
    <source>
        <dbReference type="Proteomes" id="UP001370590"/>
    </source>
</evidence>
<evidence type="ECO:0000313" key="1">
    <source>
        <dbReference type="EMBL" id="MEJ6400171.1"/>
    </source>
</evidence>
<gene>
    <name evidence="1" type="ORF">R4146_03130</name>
</gene>
<accession>A0ABU8SJS7</accession>
<sequence length="261" mass="30589">MRDNFIYIDANLIQNMVITKGIEATDFVNGVPRVPSNIILLNDDRSHANSYNPHTKFSTITGASAVQEYLLNRQINNKCFVDFHTNDDLNVLTDSEIANLLYLGHMKYPMYSPFSSKLHNHYIYMSLKSNFMKVFYRQFTSFNHVLEASLKRHLKETHSGRRMFVRPLVIKDVDMDVTKRLLRLASEGLIVAFDQSFEQQRQYNIPLLMEKYPEKQSTWYTKHDVYQNAVSIGTLKYLIYEQKWQINVNQADLPNNFALEN</sequence>
<keyword evidence="2" id="KW-1185">Reference proteome</keyword>
<dbReference type="RefSeq" id="WP_339959990.1">
    <property type="nucleotide sequence ID" value="NZ_JAWMWH010000001.1"/>
</dbReference>
<comment type="caution">
    <text evidence="1">The sequence shown here is derived from an EMBL/GenBank/DDBJ whole genome shotgun (WGS) entry which is preliminary data.</text>
</comment>
<reference evidence="1 2" key="1">
    <citation type="submission" date="2023-10" db="EMBL/GenBank/DDBJ databases">
        <title>Nicoliella lavandulae sp. nov. isolated from Lavandula angustifolia flowers.</title>
        <authorList>
            <person name="Alcantara C."/>
            <person name="Zuniga M."/>
            <person name="Landete J.M."/>
            <person name="Monedero V."/>
        </authorList>
    </citation>
    <scope>NUCLEOTIDE SEQUENCE [LARGE SCALE GENOMIC DNA]</scope>
    <source>
        <strain evidence="1 2">Es01</strain>
    </source>
</reference>
<name>A0ABU8SJS7_9LACO</name>
<protein>
    <submittedName>
        <fullName evidence="1">Uncharacterized protein</fullName>
    </submittedName>
</protein>
<proteinExistence type="predicted"/>
<organism evidence="1 2">
    <name type="scientific">Nicoliella lavandulae</name>
    <dbReference type="NCBI Taxonomy" id="3082954"/>
    <lineage>
        <taxon>Bacteria</taxon>
        <taxon>Bacillati</taxon>
        <taxon>Bacillota</taxon>
        <taxon>Bacilli</taxon>
        <taxon>Lactobacillales</taxon>
        <taxon>Lactobacillaceae</taxon>
        <taxon>Nicoliella</taxon>
    </lineage>
</organism>
<dbReference type="EMBL" id="JAWMWH010000001">
    <property type="protein sequence ID" value="MEJ6400171.1"/>
    <property type="molecule type" value="Genomic_DNA"/>
</dbReference>
<dbReference type="Proteomes" id="UP001370590">
    <property type="component" value="Unassembled WGS sequence"/>
</dbReference>